<feature type="region of interest" description="Disordered" evidence="1">
    <location>
        <begin position="89"/>
        <end position="120"/>
    </location>
</feature>
<name>A0A074S014_9AGAM</name>
<proteinExistence type="predicted"/>
<sequence>MIIDPITHRYLKDGVITDASPTASTSLSQTTRFVNQQGFFTESNGSFSSRTSGDLVSPTQDLVGGQNCSSYREEPSDLPPAYETVVAPSAPNATRRVLKRSAHRSSCANSQQSGACRDHTVSEPWEAVHTSSSMRTAPETSNSLTYEKLSRPFVIQAKTSKLNLPDLFSSVGTPALPMHDVQESDWDNLLQELVVCSRYSTGQRFVASVLPVTKCLGPPGCFANFAIEQGMRKSKLTKSLALLDTWNERFFRPRKLEVILCKGDRCKSGRRMGFLAPDRTNIVPRHGQNVITEPTDKDYRLVVISI</sequence>
<dbReference type="HOGENOM" id="CLU_927968_0_0_1"/>
<comment type="caution">
    <text evidence="2">The sequence shown here is derived from an EMBL/GenBank/DDBJ whole genome shotgun (WGS) entry which is preliminary data.</text>
</comment>
<feature type="compositionally biased region" description="Polar residues" evidence="1">
    <location>
        <begin position="104"/>
        <end position="114"/>
    </location>
</feature>
<keyword evidence="3" id="KW-1185">Reference proteome</keyword>
<gene>
    <name evidence="2" type="ORF">V565_042660</name>
</gene>
<reference evidence="2 3" key="1">
    <citation type="submission" date="2013-12" db="EMBL/GenBank/DDBJ databases">
        <authorList>
            <person name="Cubeta M."/>
            <person name="Pakala S."/>
            <person name="Fedorova N."/>
            <person name="Thomas E."/>
            <person name="Dean R."/>
            <person name="Jabaji S."/>
            <person name="Neate S."/>
            <person name="Toda T."/>
            <person name="Tavantzis S."/>
            <person name="Vilgalys R."/>
            <person name="Bharathan N."/>
            <person name="Pakala S."/>
            <person name="Losada L.S."/>
            <person name="Zafar N."/>
            <person name="Nierman W."/>
        </authorList>
    </citation>
    <scope>NUCLEOTIDE SEQUENCE [LARGE SCALE GENOMIC DNA]</scope>
    <source>
        <strain evidence="2 3">123E</strain>
    </source>
</reference>
<organism evidence="2 3">
    <name type="scientific">Rhizoctonia solani 123E</name>
    <dbReference type="NCBI Taxonomy" id="1423351"/>
    <lineage>
        <taxon>Eukaryota</taxon>
        <taxon>Fungi</taxon>
        <taxon>Dikarya</taxon>
        <taxon>Basidiomycota</taxon>
        <taxon>Agaricomycotina</taxon>
        <taxon>Agaricomycetes</taxon>
        <taxon>Cantharellales</taxon>
        <taxon>Ceratobasidiaceae</taxon>
        <taxon>Rhizoctonia</taxon>
    </lineage>
</organism>
<accession>A0A074S014</accession>
<dbReference type="OrthoDB" id="5314275at2759"/>
<dbReference type="EMBL" id="AZST01000096">
    <property type="protein sequence ID" value="KEP52604.1"/>
    <property type="molecule type" value="Genomic_DNA"/>
</dbReference>
<dbReference type="STRING" id="1423351.A0A074S014"/>
<evidence type="ECO:0000313" key="2">
    <source>
        <dbReference type="EMBL" id="KEP52604.1"/>
    </source>
</evidence>
<dbReference type="Proteomes" id="UP000027456">
    <property type="component" value="Unassembled WGS sequence"/>
</dbReference>
<dbReference type="InterPro" id="IPR028018">
    <property type="entry name" value="DUF4646"/>
</dbReference>
<evidence type="ECO:0000256" key="1">
    <source>
        <dbReference type="SAM" id="MobiDB-lite"/>
    </source>
</evidence>
<dbReference type="AlphaFoldDB" id="A0A074S014"/>
<protein>
    <submittedName>
        <fullName evidence="2">DUF4646 domain protein</fullName>
    </submittedName>
</protein>
<dbReference type="Pfam" id="PF15496">
    <property type="entry name" value="DUF4646"/>
    <property type="match status" value="1"/>
</dbReference>
<evidence type="ECO:0000313" key="3">
    <source>
        <dbReference type="Proteomes" id="UP000027456"/>
    </source>
</evidence>